<keyword evidence="4" id="KW-0472">Membrane</keyword>
<evidence type="ECO:0000256" key="7">
    <source>
        <dbReference type="SAM" id="MobiDB-lite"/>
    </source>
</evidence>
<sequence length="150" mass="16709">MKFARLLIGAGMLLGISAAAHAVPVVVPATATSATQVQLNCVGPTCYTTGPIRQPYLRGTQPPGTEWFRQSPPRPPIKLQQPQMDYRVPRIKPNQPKMLHIRPSDPSTRIIGTSQQHKEWCAERYRSYRAADNSYKPLSGPRKQCQSPYG</sequence>
<comment type="function">
    <text evidence="6">Has immunoglobulin-binding and hemagglutination properties, and can bind to mannose. Essential for virulence. May be involved in LPS biosynthesis or polysaccharide transport.</text>
</comment>
<evidence type="ECO:0000256" key="3">
    <source>
        <dbReference type="ARBA" id="ARBA00020552"/>
    </source>
</evidence>
<evidence type="ECO:0000256" key="2">
    <source>
        <dbReference type="ARBA" id="ARBA00010270"/>
    </source>
</evidence>
<feature type="region of interest" description="Disordered" evidence="7">
    <location>
        <begin position="131"/>
        <end position="150"/>
    </location>
</feature>
<evidence type="ECO:0000256" key="4">
    <source>
        <dbReference type="ARBA" id="ARBA00022475"/>
    </source>
</evidence>
<reference evidence="10" key="1">
    <citation type="submission" date="2018-08" db="EMBL/GenBank/DDBJ databases">
        <authorList>
            <person name="Im W.T."/>
        </authorList>
    </citation>
    <scope>NUCLEOTIDE SEQUENCE [LARGE SCALE GENOMIC DNA]</scope>
    <source>
        <strain evidence="10">LA-28</strain>
    </source>
</reference>
<keyword evidence="8" id="KW-0732">Signal</keyword>
<dbReference type="Pfam" id="PF07886">
    <property type="entry name" value="BA14K"/>
    <property type="match status" value="1"/>
</dbReference>
<dbReference type="GO" id="GO:0016020">
    <property type="term" value="C:membrane"/>
    <property type="evidence" value="ECO:0007669"/>
    <property type="project" value="UniProtKB-SubCell"/>
</dbReference>
<proteinExistence type="inferred from homology"/>
<dbReference type="Proteomes" id="UP000262379">
    <property type="component" value="Unassembled WGS sequence"/>
</dbReference>
<evidence type="ECO:0000256" key="1">
    <source>
        <dbReference type="ARBA" id="ARBA00004167"/>
    </source>
</evidence>
<dbReference type="InterPro" id="IPR012413">
    <property type="entry name" value="BA14K"/>
</dbReference>
<evidence type="ECO:0000313" key="9">
    <source>
        <dbReference type="EMBL" id="RFC68172.1"/>
    </source>
</evidence>
<keyword evidence="10" id="KW-1185">Reference proteome</keyword>
<comment type="caution">
    <text evidence="9">The sequence shown here is derived from an EMBL/GenBank/DDBJ whole genome shotgun (WGS) entry which is preliminary data.</text>
</comment>
<feature type="chain" id="PRO_5016571516" description="Lectin-like protein BA14k" evidence="8">
    <location>
        <begin position="23"/>
        <end position="150"/>
    </location>
</feature>
<evidence type="ECO:0000313" key="10">
    <source>
        <dbReference type="Proteomes" id="UP000262379"/>
    </source>
</evidence>
<dbReference type="AlphaFoldDB" id="A0A371XG14"/>
<feature type="signal peptide" evidence="8">
    <location>
        <begin position="1"/>
        <end position="22"/>
    </location>
</feature>
<evidence type="ECO:0000256" key="6">
    <source>
        <dbReference type="ARBA" id="ARBA00025321"/>
    </source>
</evidence>
<name>A0A371XG14_9HYPH</name>
<keyword evidence="4" id="KW-1003">Cell membrane</keyword>
<dbReference type="RefSeq" id="WP_116623315.1">
    <property type="nucleotide sequence ID" value="NZ_QURN01000005.1"/>
</dbReference>
<protein>
    <recommendedName>
        <fullName evidence="3">Lectin-like protein BA14k</fullName>
    </recommendedName>
</protein>
<dbReference type="EMBL" id="QURN01000005">
    <property type="protein sequence ID" value="RFC68172.1"/>
    <property type="molecule type" value="Genomic_DNA"/>
</dbReference>
<feature type="compositionally biased region" description="Polar residues" evidence="7">
    <location>
        <begin position="105"/>
        <end position="115"/>
    </location>
</feature>
<keyword evidence="5" id="KW-0430">Lectin</keyword>
<evidence type="ECO:0000256" key="5">
    <source>
        <dbReference type="ARBA" id="ARBA00022734"/>
    </source>
</evidence>
<feature type="region of interest" description="Disordered" evidence="7">
    <location>
        <begin position="52"/>
        <end position="116"/>
    </location>
</feature>
<gene>
    <name evidence="9" type="ORF">DY251_07815</name>
</gene>
<evidence type="ECO:0000256" key="8">
    <source>
        <dbReference type="SAM" id="SignalP"/>
    </source>
</evidence>
<dbReference type="GO" id="GO:0030246">
    <property type="term" value="F:carbohydrate binding"/>
    <property type="evidence" value="ECO:0007669"/>
    <property type="project" value="UniProtKB-KW"/>
</dbReference>
<comment type="similarity">
    <text evidence="2">Belongs to the BA14k family.</text>
</comment>
<organism evidence="9 10">
    <name type="scientific">Mesorhizobium denitrificans</name>
    <dbReference type="NCBI Taxonomy" id="2294114"/>
    <lineage>
        <taxon>Bacteria</taxon>
        <taxon>Pseudomonadati</taxon>
        <taxon>Pseudomonadota</taxon>
        <taxon>Alphaproteobacteria</taxon>
        <taxon>Hyphomicrobiales</taxon>
        <taxon>Phyllobacteriaceae</taxon>
        <taxon>Mesorhizobium</taxon>
    </lineage>
</organism>
<accession>A0A371XG14</accession>
<comment type="subcellular location">
    <subcellularLocation>
        <location evidence="1">Membrane</location>
        <topology evidence="1">Single-pass membrane protein</topology>
    </subcellularLocation>
</comment>